<dbReference type="AlphaFoldDB" id="A0A1Y1Z567"/>
<gene>
    <name evidence="1" type="ORF">BCR34DRAFT_604547</name>
</gene>
<evidence type="ECO:0000313" key="2">
    <source>
        <dbReference type="Proteomes" id="UP000193144"/>
    </source>
</evidence>
<proteinExistence type="predicted"/>
<sequence length="305" mass="33907">MAKHLLGITYGIYCFLEIRADSGYISHITTALNDISGLYSAFLGDNSLEVEIHLVERSEKGNSTELATTITPGFPSGCYIGLGTNSRDGLEPENAFKATVAYEMYHCVQQRLDQRKATDAQKPYRKWWREGSATSMSNHFYSDVSAETGSINFCDPQQPIFAEENAYGAGVVFQYFSNGYSESAAAELSRIAKDDDIVDALPGISAKFVDQEITWESGALVRPFNVVPTTIFTVFEAPLSDQLVSVPPFQIKRLETMFARDKQVSMIFTPDESDYFRTIPQYRKGNSGAYDTAKPGEKIDLTEYG</sequence>
<keyword evidence="2" id="KW-1185">Reference proteome</keyword>
<comment type="caution">
    <text evidence="1">The sequence shown here is derived from an EMBL/GenBank/DDBJ whole genome shotgun (WGS) entry which is preliminary data.</text>
</comment>
<accession>A0A1Y1Z567</accession>
<organism evidence="1 2">
    <name type="scientific">Clohesyomyces aquaticus</name>
    <dbReference type="NCBI Taxonomy" id="1231657"/>
    <lineage>
        <taxon>Eukaryota</taxon>
        <taxon>Fungi</taxon>
        <taxon>Dikarya</taxon>
        <taxon>Ascomycota</taxon>
        <taxon>Pezizomycotina</taxon>
        <taxon>Dothideomycetes</taxon>
        <taxon>Pleosporomycetidae</taxon>
        <taxon>Pleosporales</taxon>
        <taxon>Lindgomycetaceae</taxon>
        <taxon>Clohesyomyces</taxon>
    </lineage>
</organism>
<name>A0A1Y1Z567_9PLEO</name>
<dbReference type="Proteomes" id="UP000193144">
    <property type="component" value="Unassembled WGS sequence"/>
</dbReference>
<protein>
    <submittedName>
        <fullName evidence="1">Uncharacterized protein</fullName>
    </submittedName>
</protein>
<dbReference type="EMBL" id="MCFA01000126">
    <property type="protein sequence ID" value="ORY05390.1"/>
    <property type="molecule type" value="Genomic_DNA"/>
</dbReference>
<reference evidence="1 2" key="1">
    <citation type="submission" date="2016-07" db="EMBL/GenBank/DDBJ databases">
        <title>Pervasive Adenine N6-methylation of Active Genes in Fungi.</title>
        <authorList>
            <consortium name="DOE Joint Genome Institute"/>
            <person name="Mondo S.J."/>
            <person name="Dannebaum R.O."/>
            <person name="Kuo R.C."/>
            <person name="Labutti K."/>
            <person name="Haridas S."/>
            <person name="Kuo A."/>
            <person name="Salamov A."/>
            <person name="Ahrendt S.R."/>
            <person name="Lipzen A."/>
            <person name="Sullivan W."/>
            <person name="Andreopoulos W.B."/>
            <person name="Clum A."/>
            <person name="Lindquist E."/>
            <person name="Daum C."/>
            <person name="Ramamoorthy G.K."/>
            <person name="Gryganskyi A."/>
            <person name="Culley D."/>
            <person name="Magnuson J.K."/>
            <person name="James T.Y."/>
            <person name="O'Malley M.A."/>
            <person name="Stajich J.E."/>
            <person name="Spatafora J.W."/>
            <person name="Visel A."/>
            <person name="Grigoriev I.V."/>
        </authorList>
    </citation>
    <scope>NUCLEOTIDE SEQUENCE [LARGE SCALE GENOMIC DNA]</scope>
    <source>
        <strain evidence="1 2">CBS 115471</strain>
    </source>
</reference>
<dbReference type="OrthoDB" id="5023749at2759"/>
<evidence type="ECO:0000313" key="1">
    <source>
        <dbReference type="EMBL" id="ORY05390.1"/>
    </source>
</evidence>